<gene>
    <name evidence="3" type="ORF">APUU_51384A</name>
</gene>
<feature type="compositionally biased region" description="Low complexity" evidence="1">
    <location>
        <begin position="19"/>
        <end position="33"/>
    </location>
</feature>
<keyword evidence="2" id="KW-1133">Transmembrane helix</keyword>
<keyword evidence="2" id="KW-0812">Transmembrane</keyword>
<keyword evidence="2" id="KW-0472">Membrane</keyword>
<dbReference type="EMBL" id="AP024447">
    <property type="protein sequence ID" value="BCS26673.1"/>
    <property type="molecule type" value="Genomic_DNA"/>
</dbReference>
<dbReference type="KEGG" id="apuu:APUU_51384A"/>
<reference evidence="3" key="2">
    <citation type="submission" date="2021-02" db="EMBL/GenBank/DDBJ databases">
        <title>Aspergillus puulaauensis MK2 genome sequence.</title>
        <authorList>
            <person name="Futagami T."/>
            <person name="Mori K."/>
            <person name="Kadooka C."/>
            <person name="Tanaka T."/>
        </authorList>
    </citation>
    <scope>NUCLEOTIDE SEQUENCE</scope>
    <source>
        <strain evidence="3">MK2</strain>
    </source>
</reference>
<organism evidence="3 4">
    <name type="scientific">Aspergillus puulaauensis</name>
    <dbReference type="NCBI Taxonomy" id="1220207"/>
    <lineage>
        <taxon>Eukaryota</taxon>
        <taxon>Fungi</taxon>
        <taxon>Dikarya</taxon>
        <taxon>Ascomycota</taxon>
        <taxon>Pezizomycotina</taxon>
        <taxon>Eurotiomycetes</taxon>
        <taxon>Eurotiomycetidae</taxon>
        <taxon>Eurotiales</taxon>
        <taxon>Aspergillaceae</taxon>
        <taxon>Aspergillus</taxon>
    </lineage>
</organism>
<evidence type="ECO:0000313" key="4">
    <source>
        <dbReference type="Proteomes" id="UP000654913"/>
    </source>
</evidence>
<evidence type="ECO:0000256" key="1">
    <source>
        <dbReference type="SAM" id="MobiDB-lite"/>
    </source>
</evidence>
<feature type="region of interest" description="Disordered" evidence="1">
    <location>
        <begin position="1"/>
        <end position="33"/>
    </location>
</feature>
<proteinExistence type="predicted"/>
<feature type="region of interest" description="Disordered" evidence="1">
    <location>
        <begin position="74"/>
        <end position="94"/>
    </location>
</feature>
<sequence length="162" mass="17972">MARVIYTPNSGSTPIMSRTPSPTTASPSMASPTDVRVPCTLNTNLLHCPCCEKARQETTRIRTDFERIRSEAIQASKAKDSQARRHSKPGSKDGTGIPSKLLICLALLLAYNCVLELHLFFESWAFDFLLGVLVVSVVVAHLWIKLARRVSGRLERAGFRFV</sequence>
<dbReference type="AlphaFoldDB" id="A0A7R7XTH8"/>
<keyword evidence="4" id="KW-1185">Reference proteome</keyword>
<feature type="transmembrane region" description="Helical" evidence="2">
    <location>
        <begin position="101"/>
        <end position="120"/>
    </location>
</feature>
<dbReference type="RefSeq" id="XP_041558867.1">
    <property type="nucleotide sequence ID" value="XM_041706487.1"/>
</dbReference>
<dbReference type="GeneID" id="64976678"/>
<feature type="transmembrane region" description="Helical" evidence="2">
    <location>
        <begin position="126"/>
        <end position="144"/>
    </location>
</feature>
<reference evidence="3" key="1">
    <citation type="submission" date="2021-01" db="EMBL/GenBank/DDBJ databases">
        <authorList>
            <consortium name="Aspergillus puulaauensis MK2 genome sequencing consortium"/>
            <person name="Kazuki M."/>
            <person name="Futagami T."/>
        </authorList>
    </citation>
    <scope>NUCLEOTIDE SEQUENCE</scope>
    <source>
        <strain evidence="3">MK2</strain>
    </source>
</reference>
<protein>
    <submittedName>
        <fullName evidence="3">Uncharacterized protein</fullName>
    </submittedName>
</protein>
<evidence type="ECO:0000256" key="2">
    <source>
        <dbReference type="SAM" id="Phobius"/>
    </source>
</evidence>
<feature type="compositionally biased region" description="Polar residues" evidence="1">
    <location>
        <begin position="7"/>
        <end position="18"/>
    </location>
</feature>
<accession>A0A7R7XTH8</accession>
<evidence type="ECO:0000313" key="3">
    <source>
        <dbReference type="EMBL" id="BCS26673.1"/>
    </source>
</evidence>
<dbReference type="Proteomes" id="UP000654913">
    <property type="component" value="Chromosome 5"/>
</dbReference>
<name>A0A7R7XTH8_9EURO</name>